<sequence length="384" mass="40757">MADPPQNRRADGCDSQKKRGASKSCLRERILEGVSRRLPQQSRPTDQARAGGSTGGYFDHLNSSSPLIIVGDVQHLSLGPGSGQPPTFLSTEPQQTTYFSGTRNVSITGGLSRSVCHCKQGHGEENAAAGCAPSRRPPGAGEGSITVIDGELHNPTIHLQAPRYFNSAHGSTCHGGASMNAHQPVTRPPVNEEMAAPIPAVADDNLDPTAPILSVFDNHLDATAIQPDPAVFQPAANSAAAVPPSIHSNTGYVAEVPPPDPPIHLDVRATSSPMTLSPRDYQVVTPEPYHQRREHGYAYGYDAAADNLHMSGGARLPSSDIGHHPFTMSDGGAGEYSPSPAPRHAGGEGNGVPAGRNRATGSSWLLRRIRRMKKKSDEEIEWEN</sequence>
<dbReference type="Proteomes" id="UP001492380">
    <property type="component" value="Unassembled WGS sequence"/>
</dbReference>
<keyword evidence="3" id="KW-1185">Reference proteome</keyword>
<feature type="region of interest" description="Disordered" evidence="1">
    <location>
        <begin position="1"/>
        <end position="57"/>
    </location>
</feature>
<evidence type="ECO:0000313" key="2">
    <source>
        <dbReference type="EMBL" id="KAK8243972.1"/>
    </source>
</evidence>
<feature type="region of interest" description="Disordered" evidence="1">
    <location>
        <begin position="315"/>
        <end position="367"/>
    </location>
</feature>
<gene>
    <name evidence="2" type="ORF">HDK90DRAFT_507737</name>
</gene>
<proteinExistence type="predicted"/>
<feature type="compositionally biased region" description="Basic and acidic residues" evidence="1">
    <location>
        <begin position="25"/>
        <end position="35"/>
    </location>
</feature>
<evidence type="ECO:0000313" key="3">
    <source>
        <dbReference type="Proteomes" id="UP001492380"/>
    </source>
</evidence>
<reference evidence="2 3" key="1">
    <citation type="submission" date="2024-04" db="EMBL/GenBank/DDBJ databases">
        <title>Phyllosticta paracitricarpa is synonymous to the EU quarantine fungus P. citricarpa based on phylogenomic analyses.</title>
        <authorList>
            <consortium name="Lawrence Berkeley National Laboratory"/>
            <person name="Van Ingen-Buijs V.A."/>
            <person name="Van Westerhoven A.C."/>
            <person name="Haridas S."/>
            <person name="Skiadas P."/>
            <person name="Martin F."/>
            <person name="Groenewald J.Z."/>
            <person name="Crous P.W."/>
            <person name="Seidl M.F."/>
        </authorList>
    </citation>
    <scope>NUCLEOTIDE SEQUENCE [LARGE SCALE GENOMIC DNA]</scope>
    <source>
        <strain evidence="2 3">CBS 123374</strain>
    </source>
</reference>
<dbReference type="EMBL" id="JBBWRZ010000002">
    <property type="protein sequence ID" value="KAK8243972.1"/>
    <property type="molecule type" value="Genomic_DNA"/>
</dbReference>
<comment type="caution">
    <text evidence="2">The sequence shown here is derived from an EMBL/GenBank/DDBJ whole genome shotgun (WGS) entry which is preliminary data.</text>
</comment>
<organism evidence="2 3">
    <name type="scientific">Phyllosticta capitalensis</name>
    <dbReference type="NCBI Taxonomy" id="121624"/>
    <lineage>
        <taxon>Eukaryota</taxon>
        <taxon>Fungi</taxon>
        <taxon>Dikarya</taxon>
        <taxon>Ascomycota</taxon>
        <taxon>Pezizomycotina</taxon>
        <taxon>Dothideomycetes</taxon>
        <taxon>Dothideomycetes incertae sedis</taxon>
        <taxon>Botryosphaeriales</taxon>
        <taxon>Phyllostictaceae</taxon>
        <taxon>Phyllosticta</taxon>
    </lineage>
</organism>
<name>A0ABR1YZ67_9PEZI</name>
<feature type="compositionally biased region" description="Basic and acidic residues" evidence="1">
    <location>
        <begin position="1"/>
        <end position="17"/>
    </location>
</feature>
<accession>A0ABR1YZ67</accession>
<protein>
    <submittedName>
        <fullName evidence="2">Uncharacterized protein</fullName>
    </submittedName>
</protein>
<evidence type="ECO:0000256" key="1">
    <source>
        <dbReference type="SAM" id="MobiDB-lite"/>
    </source>
</evidence>